<organism evidence="2 3">
    <name type="scientific">Dreissena polymorpha</name>
    <name type="common">Zebra mussel</name>
    <name type="synonym">Mytilus polymorpha</name>
    <dbReference type="NCBI Taxonomy" id="45954"/>
    <lineage>
        <taxon>Eukaryota</taxon>
        <taxon>Metazoa</taxon>
        <taxon>Spiralia</taxon>
        <taxon>Lophotrochozoa</taxon>
        <taxon>Mollusca</taxon>
        <taxon>Bivalvia</taxon>
        <taxon>Autobranchia</taxon>
        <taxon>Heteroconchia</taxon>
        <taxon>Euheterodonta</taxon>
        <taxon>Imparidentia</taxon>
        <taxon>Neoheterodontei</taxon>
        <taxon>Myida</taxon>
        <taxon>Dreissenoidea</taxon>
        <taxon>Dreissenidae</taxon>
        <taxon>Dreissena</taxon>
    </lineage>
</organism>
<dbReference type="EMBL" id="JAIWYP010000003">
    <property type="protein sequence ID" value="KAH3858719.1"/>
    <property type="molecule type" value="Genomic_DNA"/>
</dbReference>
<feature type="region of interest" description="Disordered" evidence="1">
    <location>
        <begin position="116"/>
        <end position="166"/>
    </location>
</feature>
<evidence type="ECO:0000313" key="2">
    <source>
        <dbReference type="EMBL" id="KAH3858719.1"/>
    </source>
</evidence>
<feature type="compositionally biased region" description="Polar residues" evidence="1">
    <location>
        <begin position="116"/>
        <end position="135"/>
    </location>
</feature>
<feature type="region of interest" description="Disordered" evidence="1">
    <location>
        <begin position="51"/>
        <end position="79"/>
    </location>
</feature>
<reference evidence="2" key="2">
    <citation type="submission" date="2020-11" db="EMBL/GenBank/DDBJ databases">
        <authorList>
            <person name="McCartney M.A."/>
            <person name="Auch B."/>
            <person name="Kono T."/>
            <person name="Mallez S."/>
            <person name="Becker A."/>
            <person name="Gohl D.M."/>
            <person name="Silverstein K.A.T."/>
            <person name="Koren S."/>
            <person name="Bechman K.B."/>
            <person name="Herman A."/>
            <person name="Abrahante J.E."/>
            <person name="Garbe J."/>
        </authorList>
    </citation>
    <scope>NUCLEOTIDE SEQUENCE</scope>
    <source>
        <strain evidence="2">Duluth1</strain>
        <tissue evidence="2">Whole animal</tissue>
    </source>
</reference>
<dbReference type="Proteomes" id="UP000828390">
    <property type="component" value="Unassembled WGS sequence"/>
</dbReference>
<name>A0A9D4R886_DREPO</name>
<keyword evidence="3" id="KW-1185">Reference proteome</keyword>
<evidence type="ECO:0000256" key="1">
    <source>
        <dbReference type="SAM" id="MobiDB-lite"/>
    </source>
</evidence>
<evidence type="ECO:0000313" key="3">
    <source>
        <dbReference type="Proteomes" id="UP000828390"/>
    </source>
</evidence>
<accession>A0A9D4R886</accession>
<feature type="non-terminal residue" evidence="2">
    <location>
        <position position="1"/>
    </location>
</feature>
<comment type="caution">
    <text evidence="2">The sequence shown here is derived from an EMBL/GenBank/DDBJ whole genome shotgun (WGS) entry which is preliminary data.</text>
</comment>
<proteinExistence type="predicted"/>
<reference evidence="2" key="1">
    <citation type="journal article" date="2019" name="bioRxiv">
        <title>The Genome of the Zebra Mussel, Dreissena polymorpha: A Resource for Invasive Species Research.</title>
        <authorList>
            <person name="McCartney M.A."/>
            <person name="Auch B."/>
            <person name="Kono T."/>
            <person name="Mallez S."/>
            <person name="Zhang Y."/>
            <person name="Obille A."/>
            <person name="Becker A."/>
            <person name="Abrahante J.E."/>
            <person name="Garbe J."/>
            <person name="Badalamenti J.P."/>
            <person name="Herman A."/>
            <person name="Mangelson H."/>
            <person name="Liachko I."/>
            <person name="Sullivan S."/>
            <person name="Sone E.D."/>
            <person name="Koren S."/>
            <person name="Silverstein K.A.T."/>
            <person name="Beckman K.B."/>
            <person name="Gohl D.M."/>
        </authorList>
    </citation>
    <scope>NUCLEOTIDE SEQUENCE</scope>
    <source>
        <strain evidence="2">Duluth1</strain>
        <tissue evidence="2">Whole animal</tissue>
    </source>
</reference>
<gene>
    <name evidence="2" type="ORF">DPMN_101345</name>
</gene>
<dbReference type="AlphaFoldDB" id="A0A9D4R886"/>
<sequence>MMSADIDNQPYDNVEFPIRRQDGTSVGGGGGSPAVWVNPFMTATQRETLVTGGTATRERPGFSLPPVAEGGGPEVDEDDLGTEIRVEDPRQRAAVTQINVVSPTNANNSALTVITTPPRASNHVITPTKQQNVNGNDKRTNHSQNLLKQASPKPPPSPSRDSHQSLVIDQSKQEDFTWGAFTPMSQEVFENAHTRHKYFYKFSDKVLKQGTKMKVGIWDAPGKPCETMTYEQLLQGVLSEGERLLLGGSWLYFRDVEFQEAGTARPIKPPLGDGRICLTNRRMLLMCAEMSP</sequence>
<protein>
    <submittedName>
        <fullName evidence="2">Uncharacterized protein</fullName>
    </submittedName>
</protein>